<evidence type="ECO:0000313" key="5">
    <source>
        <dbReference type="EMBL" id="GMM56791.1"/>
    </source>
</evidence>
<evidence type="ECO:0000256" key="3">
    <source>
        <dbReference type="SAM" id="SignalP"/>
    </source>
</evidence>
<comment type="caution">
    <text evidence="5">The sequence shown here is derived from an EMBL/GenBank/DDBJ whole genome shotgun (WGS) entry which is preliminary data.</text>
</comment>
<dbReference type="Pfam" id="PF02469">
    <property type="entry name" value="Fasciclin"/>
    <property type="match status" value="1"/>
</dbReference>
<sequence length="913" mass="102949">MTKLGKLAVIAALLSVPVLGTDPATQEYTSPSVNVQGGKKDSSDDDEPDFPFTTVVDILSQDVQFSTFLRIVQRSGNIIYLNELQNYTLFAPVNSAFTDVDTDALADSFDIENYILHERMLHTDELVNKTLLVSDGVKFPFVLGQAWDAVTETHFKVNKVPIVEADLTPNFQNATLHAIMDRLPDAQTLVQTIDGITQDNGGMFDDTFENVKRLMDKVPRAHSYLEGNTIIVPSDDSFGWNMNSIEINYLLDTYDKLEQMKRPVRERWSKHMGKAYKNMILRGIHGGSIPKHSQFENMNELNISLESDHFGVSHKIGKNMRSLASNEIFDTGIVHFFDNYAPLTNGIRFDAETYLHGLNCSGFVAEMYFRDIQNMIQGDKEMTIFVPDSTQNDDIGFTKSTLLYHFVEEHIVLEDDFPVLNRDETYTKMIDSAFCSSDKRLGGNCQRMKITKQNTGYKINSKLLITQTKPYRIRNTLIYTFSGELNPPGDLILSIPPLAHCSKSIGFLRQINLLELKPNGKGYSIFLPCFDSWTAQSLTMEYVQKNITVMEDVMKNFILDGIYYTDMDQTKSATHNLLGDTVNISSRIMHDENENMKVKLSTLPDELVLQKNSDVFFNQGVLHPVKFVDVPSSVDISVLDLIGVTGSDVVVDYIRKFEALSSRIFNPDPDAELYSLLIPTFSSLGFEDININSTKLERFLKMHILRGNETQNILDCSGDAKTDLGSILECRRVSNTETFLKIKDGADNEVRVLKSGCSTRRNGDSTQKACVFLIDRPISLSWVNRYNYHFSFPLVAIGIGAIIGVGFIMSLMCCVVVLNKGQDHKRQQTILPDEEQGIDENDVRRPLLSGSISNVRHYNSQNRMIRTPQQEREHDSPSRHSSVGSKHFIPTTQSSIARGYSENSTCMPMNVSQ</sequence>
<dbReference type="InterPro" id="IPR050904">
    <property type="entry name" value="Adhesion/Biosynth-related"/>
</dbReference>
<dbReference type="Gene3D" id="2.30.180.10">
    <property type="entry name" value="FAS1 domain"/>
    <property type="match status" value="1"/>
</dbReference>
<feature type="compositionally biased region" description="Polar residues" evidence="1">
    <location>
        <begin position="879"/>
        <end position="894"/>
    </location>
</feature>
<proteinExistence type="predicted"/>
<feature type="compositionally biased region" description="Polar residues" evidence="1">
    <location>
        <begin position="859"/>
        <end position="868"/>
    </location>
</feature>
<keyword evidence="2" id="KW-0472">Membrane</keyword>
<gene>
    <name evidence="5" type="ORF">DAKH74_034070</name>
</gene>
<evidence type="ECO:0000313" key="6">
    <source>
        <dbReference type="Proteomes" id="UP001377567"/>
    </source>
</evidence>
<dbReference type="PROSITE" id="PS50213">
    <property type="entry name" value="FAS1"/>
    <property type="match status" value="1"/>
</dbReference>
<evidence type="ECO:0000256" key="2">
    <source>
        <dbReference type="SAM" id="Phobius"/>
    </source>
</evidence>
<organism evidence="5 6">
    <name type="scientific">Maudiozyma humilis</name>
    <name type="common">Sour dough yeast</name>
    <name type="synonym">Kazachstania humilis</name>
    <dbReference type="NCBI Taxonomy" id="51915"/>
    <lineage>
        <taxon>Eukaryota</taxon>
        <taxon>Fungi</taxon>
        <taxon>Dikarya</taxon>
        <taxon>Ascomycota</taxon>
        <taxon>Saccharomycotina</taxon>
        <taxon>Saccharomycetes</taxon>
        <taxon>Saccharomycetales</taxon>
        <taxon>Saccharomycetaceae</taxon>
        <taxon>Maudiozyma</taxon>
    </lineage>
</organism>
<dbReference type="Proteomes" id="UP001377567">
    <property type="component" value="Unassembled WGS sequence"/>
</dbReference>
<feature type="region of interest" description="Disordered" evidence="1">
    <location>
        <begin position="27"/>
        <end position="48"/>
    </location>
</feature>
<protein>
    <recommendedName>
        <fullName evidence="4">FAS1 domain-containing protein</fullName>
    </recommendedName>
</protein>
<dbReference type="EMBL" id="BTGD01000010">
    <property type="protein sequence ID" value="GMM56791.1"/>
    <property type="molecule type" value="Genomic_DNA"/>
</dbReference>
<dbReference type="AlphaFoldDB" id="A0AAV5RZE8"/>
<dbReference type="PANTHER" id="PTHR10900:SF77">
    <property type="entry name" value="FI19380P1"/>
    <property type="match status" value="1"/>
</dbReference>
<name>A0AAV5RZE8_MAUHU</name>
<feature type="domain" description="FAS1" evidence="4">
    <location>
        <begin position="52"/>
        <end position="183"/>
    </location>
</feature>
<reference evidence="5 6" key="1">
    <citation type="journal article" date="2023" name="Elife">
        <title>Identification of key yeast species and microbe-microbe interactions impacting larval growth of Drosophila in the wild.</title>
        <authorList>
            <person name="Mure A."/>
            <person name="Sugiura Y."/>
            <person name="Maeda R."/>
            <person name="Honda K."/>
            <person name="Sakurai N."/>
            <person name="Takahashi Y."/>
            <person name="Watada M."/>
            <person name="Katoh T."/>
            <person name="Gotoh A."/>
            <person name="Gotoh Y."/>
            <person name="Taniguchi I."/>
            <person name="Nakamura K."/>
            <person name="Hayashi T."/>
            <person name="Katayama T."/>
            <person name="Uemura T."/>
            <person name="Hattori Y."/>
        </authorList>
    </citation>
    <scope>NUCLEOTIDE SEQUENCE [LARGE SCALE GENOMIC DNA]</scope>
    <source>
        <strain evidence="5 6">KH-74</strain>
    </source>
</reference>
<dbReference type="InterPro" id="IPR000782">
    <property type="entry name" value="FAS1_domain"/>
</dbReference>
<feature type="region of interest" description="Disordered" evidence="1">
    <location>
        <begin position="859"/>
        <end position="894"/>
    </location>
</feature>
<feature type="transmembrane region" description="Helical" evidence="2">
    <location>
        <begin position="794"/>
        <end position="818"/>
    </location>
</feature>
<dbReference type="PANTHER" id="PTHR10900">
    <property type="entry name" value="PERIOSTIN-RELATED"/>
    <property type="match status" value="1"/>
</dbReference>
<dbReference type="InterPro" id="IPR036378">
    <property type="entry name" value="FAS1_dom_sf"/>
</dbReference>
<accession>A0AAV5RZE8</accession>
<keyword evidence="6" id="KW-1185">Reference proteome</keyword>
<feature type="compositionally biased region" description="Basic and acidic residues" evidence="1">
    <location>
        <begin position="869"/>
        <end position="878"/>
    </location>
</feature>
<feature type="chain" id="PRO_5043831633" description="FAS1 domain-containing protein" evidence="3">
    <location>
        <begin position="21"/>
        <end position="913"/>
    </location>
</feature>
<keyword evidence="3" id="KW-0732">Signal</keyword>
<evidence type="ECO:0000256" key="1">
    <source>
        <dbReference type="SAM" id="MobiDB-lite"/>
    </source>
</evidence>
<keyword evidence="2" id="KW-0812">Transmembrane</keyword>
<dbReference type="SUPFAM" id="SSF82153">
    <property type="entry name" value="FAS1 domain"/>
    <property type="match status" value="3"/>
</dbReference>
<evidence type="ECO:0000259" key="4">
    <source>
        <dbReference type="PROSITE" id="PS50213"/>
    </source>
</evidence>
<keyword evidence="2" id="KW-1133">Transmembrane helix</keyword>
<feature type="signal peptide" evidence="3">
    <location>
        <begin position="1"/>
        <end position="20"/>
    </location>
</feature>